<dbReference type="InterPro" id="IPR036271">
    <property type="entry name" value="Tet_transcr_reg_TetR-rel_C_sf"/>
</dbReference>
<proteinExistence type="predicted"/>
<keyword evidence="5" id="KW-1185">Reference proteome</keyword>
<dbReference type="InterPro" id="IPR001647">
    <property type="entry name" value="HTH_TetR"/>
</dbReference>
<name>A0A4Q1AW29_9BACT</name>
<reference evidence="4 5" key="1">
    <citation type="submission" date="2017-10" db="EMBL/GenBank/DDBJ databases">
        <title>Genomics of the genus Arcobacter.</title>
        <authorList>
            <person name="Perez-Cataluna A."/>
            <person name="Figueras M.J."/>
        </authorList>
    </citation>
    <scope>NUCLEOTIDE SEQUENCE [LARGE SCALE GENOMIC DNA]</scope>
    <source>
        <strain evidence="4 5">CECT 8441</strain>
    </source>
</reference>
<dbReference type="PANTHER" id="PTHR43479:SF11">
    <property type="entry name" value="ACREF_ENVCD OPERON REPRESSOR-RELATED"/>
    <property type="match status" value="1"/>
</dbReference>
<dbReference type="Pfam" id="PF17932">
    <property type="entry name" value="TetR_C_24"/>
    <property type="match status" value="1"/>
</dbReference>
<dbReference type="RefSeq" id="WP_129087666.1">
    <property type="nucleotide sequence ID" value="NZ_CP053836.1"/>
</dbReference>
<dbReference type="PANTHER" id="PTHR43479">
    <property type="entry name" value="ACREF/ENVCD OPERON REPRESSOR-RELATED"/>
    <property type="match status" value="1"/>
</dbReference>
<accession>A0A4Q1AW29</accession>
<dbReference type="Proteomes" id="UP000289758">
    <property type="component" value="Unassembled WGS sequence"/>
</dbReference>
<dbReference type="OrthoDB" id="9790413at2"/>
<dbReference type="InterPro" id="IPR041490">
    <property type="entry name" value="KstR2_TetR_C"/>
</dbReference>
<evidence type="ECO:0000313" key="5">
    <source>
        <dbReference type="Proteomes" id="UP000289758"/>
    </source>
</evidence>
<comment type="caution">
    <text evidence="4">The sequence shown here is derived from an EMBL/GenBank/DDBJ whole genome shotgun (WGS) entry which is preliminary data.</text>
</comment>
<dbReference type="Gene3D" id="1.10.10.60">
    <property type="entry name" value="Homeodomain-like"/>
    <property type="match status" value="1"/>
</dbReference>
<dbReference type="PROSITE" id="PS50977">
    <property type="entry name" value="HTH_TETR_2"/>
    <property type="match status" value="1"/>
</dbReference>
<feature type="DNA-binding region" description="H-T-H motif" evidence="2">
    <location>
        <begin position="30"/>
        <end position="49"/>
    </location>
</feature>
<dbReference type="GO" id="GO:0003677">
    <property type="term" value="F:DNA binding"/>
    <property type="evidence" value="ECO:0007669"/>
    <property type="project" value="UniProtKB-UniRule"/>
</dbReference>
<dbReference type="InterPro" id="IPR009057">
    <property type="entry name" value="Homeodomain-like_sf"/>
</dbReference>
<evidence type="ECO:0000313" key="4">
    <source>
        <dbReference type="EMBL" id="RXK04605.1"/>
    </source>
</evidence>
<dbReference type="Gene3D" id="1.10.357.10">
    <property type="entry name" value="Tetracycline Repressor, domain 2"/>
    <property type="match status" value="1"/>
</dbReference>
<dbReference type="EMBL" id="PDKK01000009">
    <property type="protein sequence ID" value="RXK04605.1"/>
    <property type="molecule type" value="Genomic_DNA"/>
</dbReference>
<evidence type="ECO:0000256" key="1">
    <source>
        <dbReference type="ARBA" id="ARBA00023125"/>
    </source>
</evidence>
<keyword evidence="1 2" id="KW-0238">DNA-binding</keyword>
<sequence>MKKRNAEETKALILSNAILLFAKSGYDGMRVDDLASISKVNKATIYYHFKDKSFIFETILLEMAKLILDEVTIKIEKATTIEKKLEAFLDAVIYIITTKRDLARILMQELALNSKNLSERAKEEFFKIIEILSTILEEGKKENKFIEIDPFLVHSMLIGSINYYYSMKEANQEETNKKFKVDFYENGASYIKDMVLKYILI</sequence>
<dbReference type="SUPFAM" id="SSF46689">
    <property type="entry name" value="Homeodomain-like"/>
    <property type="match status" value="1"/>
</dbReference>
<dbReference type="AlphaFoldDB" id="A0A4Q1AW29"/>
<protein>
    <recommendedName>
        <fullName evidence="3">HTH tetR-type domain-containing protein</fullName>
    </recommendedName>
</protein>
<evidence type="ECO:0000259" key="3">
    <source>
        <dbReference type="PROSITE" id="PS50977"/>
    </source>
</evidence>
<evidence type="ECO:0000256" key="2">
    <source>
        <dbReference type="PROSITE-ProRule" id="PRU00335"/>
    </source>
</evidence>
<gene>
    <name evidence="4" type="ORF">CRV07_10645</name>
</gene>
<dbReference type="PRINTS" id="PR00455">
    <property type="entry name" value="HTHTETR"/>
</dbReference>
<dbReference type="SUPFAM" id="SSF48498">
    <property type="entry name" value="Tetracyclin repressor-like, C-terminal domain"/>
    <property type="match status" value="1"/>
</dbReference>
<dbReference type="InterPro" id="IPR050624">
    <property type="entry name" value="HTH-type_Tx_Regulator"/>
</dbReference>
<dbReference type="Pfam" id="PF00440">
    <property type="entry name" value="TetR_N"/>
    <property type="match status" value="1"/>
</dbReference>
<organism evidence="4 5">
    <name type="scientific">Halarcobacter ebronensis</name>
    <dbReference type="NCBI Taxonomy" id="1462615"/>
    <lineage>
        <taxon>Bacteria</taxon>
        <taxon>Pseudomonadati</taxon>
        <taxon>Campylobacterota</taxon>
        <taxon>Epsilonproteobacteria</taxon>
        <taxon>Campylobacterales</taxon>
        <taxon>Arcobacteraceae</taxon>
        <taxon>Halarcobacter</taxon>
    </lineage>
</organism>
<feature type="domain" description="HTH tetR-type" evidence="3">
    <location>
        <begin position="7"/>
        <end position="67"/>
    </location>
</feature>